<accession>C1MY96</accession>
<dbReference type="GeneID" id="9685975"/>
<reference evidence="2 3" key="1">
    <citation type="journal article" date="2009" name="Science">
        <title>Green evolution and dynamic adaptations revealed by genomes of the marine picoeukaryotes Micromonas.</title>
        <authorList>
            <person name="Worden A.Z."/>
            <person name="Lee J.H."/>
            <person name="Mock T."/>
            <person name="Rouze P."/>
            <person name="Simmons M.P."/>
            <person name="Aerts A.L."/>
            <person name="Allen A.E."/>
            <person name="Cuvelier M.L."/>
            <person name="Derelle E."/>
            <person name="Everett M.V."/>
            <person name="Foulon E."/>
            <person name="Grimwood J."/>
            <person name="Gundlach H."/>
            <person name="Henrissat B."/>
            <person name="Napoli C."/>
            <person name="McDonald S.M."/>
            <person name="Parker M.S."/>
            <person name="Rombauts S."/>
            <person name="Salamov A."/>
            <person name="Von Dassow P."/>
            <person name="Badger J.H."/>
            <person name="Coutinho P.M."/>
            <person name="Demir E."/>
            <person name="Dubchak I."/>
            <person name="Gentemann C."/>
            <person name="Eikrem W."/>
            <person name="Gready J.E."/>
            <person name="John U."/>
            <person name="Lanier W."/>
            <person name="Lindquist E.A."/>
            <person name="Lucas S."/>
            <person name="Mayer K.F."/>
            <person name="Moreau H."/>
            <person name="Not F."/>
            <person name="Otillar R."/>
            <person name="Panaud O."/>
            <person name="Pangilinan J."/>
            <person name="Paulsen I."/>
            <person name="Piegu B."/>
            <person name="Poliakov A."/>
            <person name="Robbens S."/>
            <person name="Schmutz J."/>
            <person name="Toulza E."/>
            <person name="Wyss T."/>
            <person name="Zelensky A."/>
            <person name="Zhou K."/>
            <person name="Armbrust E.V."/>
            <person name="Bhattacharya D."/>
            <person name="Goodenough U.W."/>
            <person name="Van de Peer Y."/>
            <person name="Grigoriev I.V."/>
        </authorList>
    </citation>
    <scope>NUCLEOTIDE SEQUENCE [LARGE SCALE GENOMIC DNA]</scope>
    <source>
        <strain evidence="2 3">CCMP1545</strain>
    </source>
</reference>
<proteinExistence type="predicted"/>
<dbReference type="AlphaFoldDB" id="C1MY96"/>
<evidence type="ECO:0000259" key="1">
    <source>
        <dbReference type="Pfam" id="PF08241"/>
    </source>
</evidence>
<sequence>MTAGTGAASLNLTARAAAASSYGSVEDTTSEIAKVLLDPKYPDVYPFDASMMARYDESKDSAFYSQPRFVQHIDDDAIKALTGFYARTFPASGSDDVAMLDVCSSWISHYPKDYAAGRISGLGMNEDELKKNPILSDYVVKDLNDDPKLPYDDNTFDVVTNAVSVDYLTKPLEMMKEVRRVLKPGGTAMMSFSNRCFPTKAVSVWTSTGDLDHIWIVGAYFHYAGGFEGLRAEDISPKPGKTDPMYVVYATKQA</sequence>
<dbReference type="OrthoDB" id="2013972at2759"/>
<dbReference type="eggNOG" id="ENOG502QS7X">
    <property type="taxonomic scope" value="Eukaryota"/>
</dbReference>
<feature type="domain" description="Methyltransferase type 11" evidence="1">
    <location>
        <begin position="129"/>
        <end position="189"/>
    </location>
</feature>
<evidence type="ECO:0000313" key="2">
    <source>
        <dbReference type="EMBL" id="EEH55306.1"/>
    </source>
</evidence>
<dbReference type="Gene3D" id="3.40.50.150">
    <property type="entry name" value="Vaccinia Virus protein VP39"/>
    <property type="match status" value="1"/>
</dbReference>
<keyword evidence="3" id="KW-1185">Reference proteome</keyword>
<dbReference type="OMA" id="MCTSWKS"/>
<dbReference type="KEGG" id="mpp:MICPUCDRAFT_19372"/>
<dbReference type="InterPro" id="IPR013216">
    <property type="entry name" value="Methyltransf_11"/>
</dbReference>
<name>C1MY96_MICPC</name>
<dbReference type="GO" id="GO:0008757">
    <property type="term" value="F:S-adenosylmethionine-dependent methyltransferase activity"/>
    <property type="evidence" value="ECO:0007669"/>
    <property type="project" value="InterPro"/>
</dbReference>
<dbReference type="SUPFAM" id="SSF53335">
    <property type="entry name" value="S-adenosyl-L-methionine-dependent methyltransferases"/>
    <property type="match status" value="1"/>
</dbReference>
<dbReference type="InterPro" id="IPR029063">
    <property type="entry name" value="SAM-dependent_MTases_sf"/>
</dbReference>
<dbReference type="Pfam" id="PF08241">
    <property type="entry name" value="Methyltransf_11"/>
    <property type="match status" value="1"/>
</dbReference>
<dbReference type="PANTHER" id="PTHR43036:SF1">
    <property type="entry name" value="S-ADENOSYL-L-METHIONINE-DEPENDENT METHYLTRANSFERASES SUPERFAMILY PROTEIN"/>
    <property type="match status" value="1"/>
</dbReference>
<dbReference type="CDD" id="cd02440">
    <property type="entry name" value="AdoMet_MTases"/>
    <property type="match status" value="1"/>
</dbReference>
<gene>
    <name evidence="2" type="ORF">MICPUCDRAFT_19372</name>
</gene>
<organism evidence="3">
    <name type="scientific">Micromonas pusilla (strain CCMP1545)</name>
    <name type="common">Picoplanktonic green alga</name>
    <dbReference type="NCBI Taxonomy" id="564608"/>
    <lineage>
        <taxon>Eukaryota</taxon>
        <taxon>Viridiplantae</taxon>
        <taxon>Chlorophyta</taxon>
        <taxon>Mamiellophyceae</taxon>
        <taxon>Mamiellales</taxon>
        <taxon>Mamiellaceae</taxon>
        <taxon>Micromonas</taxon>
    </lineage>
</organism>
<dbReference type="Proteomes" id="UP000001876">
    <property type="component" value="Unassembled WGS sequence"/>
</dbReference>
<dbReference type="EMBL" id="GG663742">
    <property type="protein sequence ID" value="EEH55306.1"/>
    <property type="molecule type" value="Genomic_DNA"/>
</dbReference>
<dbReference type="PANTHER" id="PTHR43036">
    <property type="entry name" value="OSJNBB0011N17.9 PROTEIN"/>
    <property type="match status" value="1"/>
</dbReference>
<protein>
    <submittedName>
        <fullName evidence="2">Predicted protein</fullName>
    </submittedName>
</protein>
<evidence type="ECO:0000313" key="3">
    <source>
        <dbReference type="Proteomes" id="UP000001876"/>
    </source>
</evidence>
<dbReference type="RefSeq" id="XP_003060537.1">
    <property type="nucleotide sequence ID" value="XM_003060491.1"/>
</dbReference>